<feature type="transmembrane region" description="Helical" evidence="9">
    <location>
        <begin position="93"/>
        <end position="113"/>
    </location>
</feature>
<feature type="transmembrane region" description="Helical" evidence="9">
    <location>
        <begin position="187"/>
        <end position="208"/>
    </location>
</feature>
<evidence type="ECO:0000256" key="9">
    <source>
        <dbReference type="SAM" id="Phobius"/>
    </source>
</evidence>
<feature type="transmembrane region" description="Helical" evidence="9">
    <location>
        <begin position="220"/>
        <end position="237"/>
    </location>
</feature>
<dbReference type="GO" id="GO:0015297">
    <property type="term" value="F:antiporter activity"/>
    <property type="evidence" value="ECO:0007669"/>
    <property type="project" value="UniProtKB-KW"/>
</dbReference>
<evidence type="ECO:0000256" key="2">
    <source>
        <dbReference type="ARBA" id="ARBA00022448"/>
    </source>
</evidence>
<feature type="domain" description="RCK N-terminal" evidence="11">
    <location>
        <begin position="403"/>
        <end position="492"/>
    </location>
</feature>
<accession>A0A1M5WF78</accession>
<keyword evidence="8 9" id="KW-0472">Membrane</keyword>
<dbReference type="EMBL" id="FQXS01000012">
    <property type="protein sequence ID" value="SHH86142.1"/>
    <property type="molecule type" value="Genomic_DNA"/>
</dbReference>
<dbReference type="Pfam" id="PF02254">
    <property type="entry name" value="TrkA_N"/>
    <property type="match status" value="1"/>
</dbReference>
<dbReference type="Gene3D" id="3.40.50.720">
    <property type="entry name" value="NAD(P)-binding Rossmann-like Domain"/>
    <property type="match status" value="1"/>
</dbReference>
<dbReference type="InterPro" id="IPR036291">
    <property type="entry name" value="NAD(P)-bd_dom_sf"/>
</dbReference>
<comment type="subcellular location">
    <subcellularLocation>
        <location evidence="1">Cell membrane</location>
        <topology evidence="1">Multi-pass membrane protein</topology>
    </subcellularLocation>
</comment>
<evidence type="ECO:0000259" key="11">
    <source>
        <dbReference type="Pfam" id="PF02254"/>
    </source>
</evidence>
<feature type="transmembrane region" description="Helical" evidence="9">
    <location>
        <begin position="55"/>
        <end position="72"/>
    </location>
</feature>
<feature type="transmembrane region" description="Helical" evidence="9">
    <location>
        <begin position="274"/>
        <end position="290"/>
    </location>
</feature>
<keyword evidence="13" id="KW-1185">Reference proteome</keyword>
<gene>
    <name evidence="12" type="ORF">SAMN02745124_02276</name>
</gene>
<dbReference type="Gene3D" id="1.20.1530.20">
    <property type="match status" value="1"/>
</dbReference>
<evidence type="ECO:0000256" key="4">
    <source>
        <dbReference type="ARBA" id="ARBA00022475"/>
    </source>
</evidence>
<dbReference type="GO" id="GO:0006813">
    <property type="term" value="P:potassium ion transport"/>
    <property type="evidence" value="ECO:0007669"/>
    <property type="project" value="InterPro"/>
</dbReference>
<dbReference type="RefSeq" id="WP_073376075.1">
    <property type="nucleotide sequence ID" value="NZ_FQXS01000012.1"/>
</dbReference>
<feature type="transmembrane region" description="Helical" evidence="9">
    <location>
        <begin position="119"/>
        <end position="139"/>
    </location>
</feature>
<feature type="transmembrane region" description="Helical" evidence="9">
    <location>
        <begin position="151"/>
        <end position="175"/>
    </location>
</feature>
<keyword evidence="3" id="KW-0050">Antiport</keyword>
<dbReference type="PANTHER" id="PTHR32507:SF0">
    <property type="entry name" value="NA(+)_H(+) ANTIPORTER 2-RELATED"/>
    <property type="match status" value="1"/>
</dbReference>
<name>A0A1M5WF78_9BACT</name>
<dbReference type="GO" id="GO:1902600">
    <property type="term" value="P:proton transmembrane transport"/>
    <property type="evidence" value="ECO:0007669"/>
    <property type="project" value="InterPro"/>
</dbReference>
<dbReference type="InterPro" id="IPR038770">
    <property type="entry name" value="Na+/solute_symporter_sf"/>
</dbReference>
<reference evidence="12 13" key="1">
    <citation type="submission" date="2016-11" db="EMBL/GenBank/DDBJ databases">
        <authorList>
            <person name="Jaros S."/>
            <person name="Januszkiewicz K."/>
            <person name="Wedrychowicz H."/>
        </authorList>
    </citation>
    <scope>NUCLEOTIDE SEQUENCE [LARGE SCALE GENOMIC DNA]</scope>
    <source>
        <strain evidence="12 13">DSM 9705</strain>
    </source>
</reference>
<evidence type="ECO:0000256" key="7">
    <source>
        <dbReference type="ARBA" id="ARBA00023065"/>
    </source>
</evidence>
<dbReference type="PANTHER" id="PTHR32507">
    <property type="entry name" value="NA(+)/H(+) ANTIPORTER 1"/>
    <property type="match status" value="1"/>
</dbReference>
<evidence type="ECO:0000256" key="1">
    <source>
        <dbReference type="ARBA" id="ARBA00004651"/>
    </source>
</evidence>
<feature type="domain" description="Cation/H+ exchanger transmembrane" evidence="10">
    <location>
        <begin position="15"/>
        <end position="390"/>
    </location>
</feature>
<feature type="transmembrane region" description="Helical" evidence="9">
    <location>
        <begin position="366"/>
        <end position="384"/>
    </location>
</feature>
<protein>
    <submittedName>
        <fullName evidence="12">Sodium/proton antiporter, CPA1 family (TC 2.A.36)</fullName>
    </submittedName>
</protein>
<sequence>MAGHEALIVIAGAFLTAACCQWLAWRVNLPAILFLLLAGILAGPVLGALDPDRLLGDLLLPFVSLSVAIILFEGSITLKFHELRGIQGVVRNMLTFGLVITWLITTVAAHFITGLGWEIAFLFGALTVVTGPTVIAPLLRAVRPTPAVAGVLRWEGIVIDPIGVALAVLVFEFIVADSTQQAWSRTVLVFAQIVGVGALIGVTAGYLFGLVLRNRALPDFLQNVATLTMIFVTFVLADTLQPESGLVTVTVFGVWLANMPGVTLDEILRFKENLSVLLISLLFLLLTARLDLTALIGLGWGGGIVFLIVQCLARPVNVLLSSLGSRLRLQERLFLAWVAPRGIVAAAISSLFALKLESAGFADAHLLVPLTFTIIIGTVLLQSATAPPLARLLGITKQEPRGFLIIGANPVARTIGTALARQNVRVLLADTDRNQIKIAQQEGLETYQGNPFPDYADQRLNLAGIGTMLALSPDDDINYAAALRYRQELGRNNLFIISGDHSETDATAPRWTPSHRLFNRFCRPVSYRKLHELLTSGAEIRGEPLPQQQAIDAPEQCDTEAIPLFFADPDERIIVFGSHLRRPPPTGSTLYSLYPADIRNND</sequence>
<evidence type="ECO:0000256" key="6">
    <source>
        <dbReference type="ARBA" id="ARBA00022989"/>
    </source>
</evidence>
<proteinExistence type="predicted"/>
<dbReference type="SUPFAM" id="SSF51735">
    <property type="entry name" value="NAD(P)-binding Rossmann-fold domains"/>
    <property type="match status" value="1"/>
</dbReference>
<dbReference type="AlphaFoldDB" id="A0A1M5WF78"/>
<keyword evidence="2" id="KW-0813">Transport</keyword>
<evidence type="ECO:0000259" key="10">
    <source>
        <dbReference type="Pfam" id="PF00999"/>
    </source>
</evidence>
<dbReference type="InterPro" id="IPR003148">
    <property type="entry name" value="RCK_N"/>
</dbReference>
<evidence type="ECO:0000256" key="5">
    <source>
        <dbReference type="ARBA" id="ARBA00022692"/>
    </source>
</evidence>
<keyword evidence="7" id="KW-0406">Ion transport</keyword>
<dbReference type="GO" id="GO:0005886">
    <property type="term" value="C:plasma membrane"/>
    <property type="evidence" value="ECO:0007669"/>
    <property type="project" value="UniProtKB-SubCell"/>
</dbReference>
<feature type="transmembrane region" description="Helical" evidence="9">
    <location>
        <begin position="6"/>
        <end position="24"/>
    </location>
</feature>
<feature type="transmembrane region" description="Helical" evidence="9">
    <location>
        <begin position="243"/>
        <end position="262"/>
    </location>
</feature>
<organism evidence="12 13">
    <name type="scientific">Desulfofustis glycolicus DSM 9705</name>
    <dbReference type="NCBI Taxonomy" id="1121409"/>
    <lineage>
        <taxon>Bacteria</taxon>
        <taxon>Pseudomonadati</taxon>
        <taxon>Thermodesulfobacteriota</taxon>
        <taxon>Desulfobulbia</taxon>
        <taxon>Desulfobulbales</taxon>
        <taxon>Desulfocapsaceae</taxon>
        <taxon>Desulfofustis</taxon>
    </lineage>
</organism>
<dbReference type="InterPro" id="IPR006153">
    <property type="entry name" value="Cation/H_exchanger_TM"/>
</dbReference>
<dbReference type="OrthoDB" id="9810759at2"/>
<evidence type="ECO:0000256" key="3">
    <source>
        <dbReference type="ARBA" id="ARBA00022449"/>
    </source>
</evidence>
<keyword evidence="4" id="KW-1003">Cell membrane</keyword>
<dbReference type="STRING" id="1121409.SAMN02745124_02276"/>
<feature type="transmembrane region" description="Helical" evidence="9">
    <location>
        <begin position="334"/>
        <end position="354"/>
    </location>
</feature>
<keyword evidence="6 9" id="KW-1133">Transmembrane helix</keyword>
<evidence type="ECO:0000256" key="8">
    <source>
        <dbReference type="ARBA" id="ARBA00023136"/>
    </source>
</evidence>
<dbReference type="Proteomes" id="UP000184139">
    <property type="component" value="Unassembled WGS sequence"/>
</dbReference>
<feature type="transmembrane region" description="Helical" evidence="9">
    <location>
        <begin position="296"/>
        <end position="313"/>
    </location>
</feature>
<dbReference type="Pfam" id="PF00999">
    <property type="entry name" value="Na_H_Exchanger"/>
    <property type="match status" value="1"/>
</dbReference>
<feature type="transmembrane region" description="Helical" evidence="9">
    <location>
        <begin position="31"/>
        <end position="49"/>
    </location>
</feature>
<evidence type="ECO:0000313" key="13">
    <source>
        <dbReference type="Proteomes" id="UP000184139"/>
    </source>
</evidence>
<keyword evidence="5 9" id="KW-0812">Transmembrane</keyword>
<evidence type="ECO:0000313" key="12">
    <source>
        <dbReference type="EMBL" id="SHH86142.1"/>
    </source>
</evidence>